<name>F4Q2H3_CACFS</name>
<dbReference type="GeneID" id="14869920"/>
<feature type="transmembrane region" description="Helical" evidence="2">
    <location>
        <begin position="63"/>
        <end position="85"/>
    </location>
</feature>
<keyword evidence="2" id="KW-1133">Transmembrane helix</keyword>
<sequence length="454" mass="50575">MFIGLILAAFYSILITILSGITLHLSYKCVFNLSVFLRDYGPQLPGYVYWSDFLDMIPPPNKFVGFNLTHTLLFALIICLLAATMKLAPSNSSSSSSSSTSANKQKVVLSFGIQSFIMFFQRFCTTLNTKVLSLCLMKSSICTVLQRLLILSFSLSVNFEKKLAKTVREVIDYSSSAAGTLDDIVVESSPSTSLLQPDETIESTKNTPTLDTSSSAETTMPSQFPKEIVNSLIKELKKDNRSGQHVANTLQFQWFNGFGSSTTRISVLHSSLSEFLAVVTFPLDHSQLFVPPQPVESYLYVVGGECWTCIDNTNNSILRQSKDHIYTPTMNSLALSTQRNCTMLLYSRGLLFFVLPKIILNSGLDFVQSIKFLYTITKLSILEFINSNIEPFYFHFVRITSTSGPDIWNARVESPSSTLVYDGKTYPMPRSGESFTNTRGVGQFPSEQVNVPHV</sequence>
<accession>F4Q2H3</accession>
<reference evidence="4" key="1">
    <citation type="journal article" date="2011" name="Genome Res.">
        <title>Phylogeny-wide analysis of social amoeba genomes highlights ancient origins for complex intercellular communication.</title>
        <authorList>
            <person name="Heidel A.J."/>
            <person name="Lawal H.M."/>
            <person name="Felder M."/>
            <person name="Schilde C."/>
            <person name="Helps N.R."/>
            <person name="Tunggal B."/>
            <person name="Rivero F."/>
            <person name="John U."/>
            <person name="Schleicher M."/>
            <person name="Eichinger L."/>
            <person name="Platzer M."/>
            <person name="Noegel A.A."/>
            <person name="Schaap P."/>
            <person name="Gloeckner G."/>
        </authorList>
    </citation>
    <scope>NUCLEOTIDE SEQUENCE [LARGE SCALE GENOMIC DNA]</scope>
    <source>
        <strain evidence="4">SH3</strain>
    </source>
</reference>
<keyword evidence="2" id="KW-0472">Membrane</keyword>
<dbReference type="RefSeq" id="XP_004355126.1">
    <property type="nucleotide sequence ID" value="XM_004355074.1"/>
</dbReference>
<evidence type="ECO:0000256" key="2">
    <source>
        <dbReference type="SAM" id="Phobius"/>
    </source>
</evidence>
<dbReference type="AlphaFoldDB" id="F4Q2H3"/>
<feature type="region of interest" description="Disordered" evidence="1">
    <location>
        <begin position="191"/>
        <end position="219"/>
    </location>
</feature>
<protein>
    <recommendedName>
        <fullName evidence="5">Transmembrane protein</fullName>
    </recommendedName>
</protein>
<proteinExistence type="predicted"/>
<dbReference type="Proteomes" id="UP000007797">
    <property type="component" value="Unassembled WGS sequence"/>
</dbReference>
<dbReference type="KEGG" id="dfa:DFA_07630"/>
<dbReference type="InterPro" id="IPR006716">
    <property type="entry name" value="ERG2_sigma1_rcpt-like"/>
</dbReference>
<feature type="compositionally biased region" description="Polar residues" evidence="1">
    <location>
        <begin position="203"/>
        <end position="219"/>
    </location>
</feature>
<evidence type="ECO:0000313" key="3">
    <source>
        <dbReference type="EMBL" id="EGG16652.1"/>
    </source>
</evidence>
<dbReference type="OrthoDB" id="10552535at2759"/>
<dbReference type="EMBL" id="GL883021">
    <property type="protein sequence ID" value="EGG16652.1"/>
    <property type="molecule type" value="Genomic_DNA"/>
</dbReference>
<keyword evidence="4" id="KW-1185">Reference proteome</keyword>
<keyword evidence="2" id="KW-0812">Transmembrane</keyword>
<evidence type="ECO:0000256" key="1">
    <source>
        <dbReference type="SAM" id="MobiDB-lite"/>
    </source>
</evidence>
<gene>
    <name evidence="3" type="ORF">DFA_07630</name>
</gene>
<feature type="transmembrane region" description="Helical" evidence="2">
    <location>
        <begin position="7"/>
        <end position="27"/>
    </location>
</feature>
<evidence type="ECO:0008006" key="5">
    <source>
        <dbReference type="Google" id="ProtNLM"/>
    </source>
</evidence>
<evidence type="ECO:0000313" key="4">
    <source>
        <dbReference type="Proteomes" id="UP000007797"/>
    </source>
</evidence>
<dbReference type="Pfam" id="PF04622">
    <property type="entry name" value="ERG2_Sigma1R"/>
    <property type="match status" value="1"/>
</dbReference>
<organism evidence="3 4">
    <name type="scientific">Cavenderia fasciculata</name>
    <name type="common">Slime mold</name>
    <name type="synonym">Dictyostelium fasciculatum</name>
    <dbReference type="NCBI Taxonomy" id="261658"/>
    <lineage>
        <taxon>Eukaryota</taxon>
        <taxon>Amoebozoa</taxon>
        <taxon>Evosea</taxon>
        <taxon>Eumycetozoa</taxon>
        <taxon>Dictyostelia</taxon>
        <taxon>Acytosteliales</taxon>
        <taxon>Cavenderiaceae</taxon>
        <taxon>Cavenderia</taxon>
    </lineage>
</organism>